<dbReference type="EMBL" id="WWHY01000001">
    <property type="protein sequence ID" value="MYR31674.1"/>
    <property type="molecule type" value="Genomic_DNA"/>
</dbReference>
<feature type="region of interest" description="Disordered" evidence="3">
    <location>
        <begin position="56"/>
        <end position="82"/>
    </location>
</feature>
<evidence type="ECO:0000313" key="5">
    <source>
        <dbReference type="EMBL" id="MYR31674.1"/>
    </source>
</evidence>
<keyword evidence="1" id="KW-0596">Phosphopantetheine</keyword>
<keyword evidence="2" id="KW-0597">Phosphoprotein</keyword>
<dbReference type="InterPro" id="IPR006162">
    <property type="entry name" value="Ppantetheine_attach_site"/>
</dbReference>
<reference evidence="5 6" key="1">
    <citation type="journal article" date="2019" name="Nat. Commun.">
        <title>The antimicrobial potential of Streptomyces from insect microbiomes.</title>
        <authorList>
            <person name="Chevrette M.G."/>
            <person name="Carlson C.M."/>
            <person name="Ortega H.E."/>
            <person name="Thomas C."/>
            <person name="Ananiev G.E."/>
            <person name="Barns K.J."/>
            <person name="Book A.J."/>
            <person name="Cagnazzo J."/>
            <person name="Carlos C."/>
            <person name="Flanigan W."/>
            <person name="Grubbs K.J."/>
            <person name="Horn H.A."/>
            <person name="Hoffmann F.M."/>
            <person name="Klassen J.L."/>
            <person name="Knack J.J."/>
            <person name="Lewin G.R."/>
            <person name="McDonald B.R."/>
            <person name="Muller L."/>
            <person name="Melo W.G.P."/>
            <person name="Pinto-Tomas A.A."/>
            <person name="Schmitz A."/>
            <person name="Wendt-Pienkowski E."/>
            <person name="Wildman S."/>
            <person name="Zhao M."/>
            <person name="Zhang F."/>
            <person name="Bugni T.S."/>
            <person name="Andes D.R."/>
            <person name="Pupo M.T."/>
            <person name="Currie C.R."/>
        </authorList>
    </citation>
    <scope>NUCLEOTIDE SEQUENCE [LARGE SCALE GENOMIC DNA]</scope>
    <source>
        <strain evidence="5 6">SID5840</strain>
    </source>
</reference>
<dbReference type="InterPro" id="IPR009081">
    <property type="entry name" value="PP-bd_ACP"/>
</dbReference>
<accession>A0A7K2IPH8</accession>
<dbReference type="InterPro" id="IPR036736">
    <property type="entry name" value="ACP-like_sf"/>
</dbReference>
<dbReference type="Gene3D" id="1.10.1200.10">
    <property type="entry name" value="ACP-like"/>
    <property type="match status" value="1"/>
</dbReference>
<evidence type="ECO:0000259" key="4">
    <source>
        <dbReference type="PROSITE" id="PS50075"/>
    </source>
</evidence>
<dbReference type="RefSeq" id="WP_161110397.1">
    <property type="nucleotide sequence ID" value="NZ_JBHYKC010000005.1"/>
</dbReference>
<dbReference type="AlphaFoldDB" id="A0A7K2IPH8"/>
<evidence type="ECO:0000256" key="1">
    <source>
        <dbReference type="ARBA" id="ARBA00022450"/>
    </source>
</evidence>
<gene>
    <name evidence="5" type="ORF">GTW20_05165</name>
</gene>
<dbReference type="PROSITE" id="PS50075">
    <property type="entry name" value="CARRIER"/>
    <property type="match status" value="1"/>
</dbReference>
<name>A0A7K2IPH8_9ACTN</name>
<evidence type="ECO:0000256" key="3">
    <source>
        <dbReference type="SAM" id="MobiDB-lite"/>
    </source>
</evidence>
<dbReference type="Pfam" id="PF00550">
    <property type="entry name" value="PP-binding"/>
    <property type="match status" value="1"/>
</dbReference>
<evidence type="ECO:0000256" key="2">
    <source>
        <dbReference type="ARBA" id="ARBA00022553"/>
    </source>
</evidence>
<dbReference type="SUPFAM" id="SSF47336">
    <property type="entry name" value="ACP-like"/>
    <property type="match status" value="1"/>
</dbReference>
<organism evidence="5 6">
    <name type="scientific">Nocardiopsis alba</name>
    <dbReference type="NCBI Taxonomy" id="53437"/>
    <lineage>
        <taxon>Bacteria</taxon>
        <taxon>Bacillati</taxon>
        <taxon>Actinomycetota</taxon>
        <taxon>Actinomycetes</taxon>
        <taxon>Streptosporangiales</taxon>
        <taxon>Nocardiopsidaceae</taxon>
        <taxon>Nocardiopsis</taxon>
    </lineage>
</organism>
<sequence length="82" mass="8674">MAEPLKMEEMVEIISTCAGVDTDPVTAATHTFEELGVDSLAVMGMVTEIEHRTGRRLAEGADSSPGPTDLLDLVNGTITKEA</sequence>
<dbReference type="PROSITE" id="PS00012">
    <property type="entry name" value="PHOSPHOPANTETHEINE"/>
    <property type="match status" value="1"/>
</dbReference>
<proteinExistence type="predicted"/>
<feature type="domain" description="Carrier" evidence="4">
    <location>
        <begin position="4"/>
        <end position="82"/>
    </location>
</feature>
<evidence type="ECO:0000313" key="6">
    <source>
        <dbReference type="Proteomes" id="UP000467124"/>
    </source>
</evidence>
<protein>
    <submittedName>
        <fullName evidence="5">Acyl carrier protein</fullName>
    </submittedName>
</protein>
<comment type="caution">
    <text evidence="5">The sequence shown here is derived from an EMBL/GenBank/DDBJ whole genome shotgun (WGS) entry which is preliminary data.</text>
</comment>
<dbReference type="Proteomes" id="UP000467124">
    <property type="component" value="Unassembled WGS sequence"/>
</dbReference>